<dbReference type="Gene3D" id="3.30.310.50">
    <property type="entry name" value="Alpha-D-phosphohexomutase, C-terminal domain"/>
    <property type="match status" value="1"/>
</dbReference>
<evidence type="ECO:0000259" key="3">
    <source>
        <dbReference type="Pfam" id="PF02880"/>
    </source>
</evidence>
<dbReference type="Pfam" id="PF02880">
    <property type="entry name" value="PGM_PMM_III"/>
    <property type="match status" value="1"/>
</dbReference>
<dbReference type="FunFam" id="3.40.120.10:FF:000014">
    <property type="entry name" value="Phosphomannomutase/phosphoglucomutase isoform B"/>
    <property type="match status" value="1"/>
</dbReference>
<name>A0AA87B718_9FABA</name>
<dbReference type="GO" id="GO:0005975">
    <property type="term" value="P:carbohydrate metabolic process"/>
    <property type="evidence" value="ECO:0007669"/>
    <property type="project" value="InterPro"/>
</dbReference>
<dbReference type="InterPro" id="IPR016055">
    <property type="entry name" value="A-D-PHexomutase_a/b/a-I/II/III"/>
</dbReference>
<evidence type="ECO:0000256" key="1">
    <source>
        <dbReference type="ARBA" id="ARBA00001946"/>
    </source>
</evidence>
<dbReference type="SUPFAM" id="SSF55957">
    <property type="entry name" value="Phosphoglucomutase, C-terminal domain"/>
    <property type="match status" value="1"/>
</dbReference>
<accession>A0AA87B718</accession>
<dbReference type="PANTHER" id="PTHR42946">
    <property type="entry name" value="PHOSPHOHEXOSE MUTASE"/>
    <property type="match status" value="1"/>
</dbReference>
<organism evidence="4 5">
    <name type="scientific">Sphenostylis stenocarpa</name>
    <dbReference type="NCBI Taxonomy" id="92480"/>
    <lineage>
        <taxon>Eukaryota</taxon>
        <taxon>Viridiplantae</taxon>
        <taxon>Streptophyta</taxon>
        <taxon>Embryophyta</taxon>
        <taxon>Tracheophyta</taxon>
        <taxon>Spermatophyta</taxon>
        <taxon>Magnoliopsida</taxon>
        <taxon>eudicotyledons</taxon>
        <taxon>Gunneridae</taxon>
        <taxon>Pentapetalae</taxon>
        <taxon>rosids</taxon>
        <taxon>fabids</taxon>
        <taxon>Fabales</taxon>
        <taxon>Fabaceae</taxon>
        <taxon>Papilionoideae</taxon>
        <taxon>50 kb inversion clade</taxon>
        <taxon>NPAAA clade</taxon>
        <taxon>indigoferoid/millettioid clade</taxon>
        <taxon>Phaseoleae</taxon>
        <taxon>Sphenostylis</taxon>
    </lineage>
</organism>
<dbReference type="SUPFAM" id="SSF53738">
    <property type="entry name" value="Phosphoglucomutase, first 3 domains"/>
    <property type="match status" value="1"/>
</dbReference>
<dbReference type="EMBL" id="OY731407">
    <property type="protein sequence ID" value="CAJ1976758.1"/>
    <property type="molecule type" value="Genomic_DNA"/>
</dbReference>
<sequence>MKAITQAVLDNKADLGIIFDTDVDRSAAVDFTGREFNRNRLIALMAAIVLEEHPGTTIVTDSVTSDGLTTFIEKKLGGRHHRFKRGYKNVIDEAIRLNSIGEESHLAIETSGHGALKENHWLDDGAYLMVKILNKLASARASGNGGGSKALTDLIEGLQEPAFSVELRLKINQIHPDLKGGSFREYGEAVLKQLESSIGSDPNLHKAPVNYEGVRVSGHGGWFLLRLSLHDPVLPLNIEAPSRDDAVKLGLAVLAAVKDFAGLDISALNKFVGAS</sequence>
<dbReference type="Proteomes" id="UP001189624">
    <property type="component" value="Chromosome 10"/>
</dbReference>
<dbReference type="GO" id="GO:0009570">
    <property type="term" value="C:chloroplast stroma"/>
    <property type="evidence" value="ECO:0007669"/>
    <property type="project" value="TreeGrafter"/>
</dbReference>
<dbReference type="PANTHER" id="PTHR42946:SF1">
    <property type="entry name" value="PHOSPHOGLUCOMUTASE (ALPHA-D-GLUCOSE-1,6-BISPHOSPHATE-DEPENDENT)"/>
    <property type="match status" value="1"/>
</dbReference>
<dbReference type="AlphaFoldDB" id="A0AA87B718"/>
<dbReference type="InterPro" id="IPR050060">
    <property type="entry name" value="Phosphoglucosamine_mutase"/>
</dbReference>
<dbReference type="InterPro" id="IPR005846">
    <property type="entry name" value="A-D-PHexomutase_a/b/a-III"/>
</dbReference>
<comment type="cofactor">
    <cofactor evidence="1">
        <name>Mg(2+)</name>
        <dbReference type="ChEBI" id="CHEBI:18420"/>
    </cofactor>
</comment>
<evidence type="ECO:0000313" key="5">
    <source>
        <dbReference type="Proteomes" id="UP001189624"/>
    </source>
</evidence>
<evidence type="ECO:0000256" key="2">
    <source>
        <dbReference type="ARBA" id="ARBA00022553"/>
    </source>
</evidence>
<protein>
    <recommendedName>
        <fullName evidence="3">Alpha-D-phosphohexomutase alpha/beta/alpha domain-containing protein</fullName>
    </recommendedName>
</protein>
<feature type="domain" description="Alpha-D-phosphohexomutase alpha/beta/alpha" evidence="3">
    <location>
        <begin position="38"/>
        <end position="139"/>
    </location>
</feature>
<dbReference type="GO" id="GO:0004615">
    <property type="term" value="F:phosphomannomutase activity"/>
    <property type="evidence" value="ECO:0007669"/>
    <property type="project" value="TreeGrafter"/>
</dbReference>
<keyword evidence="2" id="KW-0597">Phosphoprotein</keyword>
<evidence type="ECO:0000313" key="4">
    <source>
        <dbReference type="EMBL" id="CAJ1976758.1"/>
    </source>
</evidence>
<dbReference type="Gramene" id="rna-AYBTSS11_LOCUS28901">
    <property type="protein sequence ID" value="CAJ1976758.1"/>
    <property type="gene ID" value="gene-AYBTSS11_LOCUS28901"/>
</dbReference>
<gene>
    <name evidence="4" type="ORF">AYBTSS11_LOCUS28901</name>
</gene>
<reference evidence="4" key="1">
    <citation type="submission" date="2023-10" db="EMBL/GenBank/DDBJ databases">
        <authorList>
            <person name="Domelevo Entfellner J.-B."/>
        </authorList>
    </citation>
    <scope>NUCLEOTIDE SEQUENCE</scope>
</reference>
<keyword evidence="5" id="KW-1185">Reference proteome</keyword>
<dbReference type="Gene3D" id="3.40.120.10">
    <property type="entry name" value="Alpha-D-Glucose-1,6-Bisphosphate, subunit A, domain 3"/>
    <property type="match status" value="1"/>
</dbReference>
<dbReference type="InterPro" id="IPR036900">
    <property type="entry name" value="A-D-PHexomutase_C_sf"/>
</dbReference>
<proteinExistence type="predicted"/>